<dbReference type="EMBL" id="QKYT01000039">
    <property type="protein sequence ID" value="RIA96774.1"/>
    <property type="molecule type" value="Genomic_DNA"/>
</dbReference>
<dbReference type="Proteomes" id="UP000265703">
    <property type="component" value="Unassembled WGS sequence"/>
</dbReference>
<keyword evidence="4 6" id="KW-1133">Transmembrane helix</keyword>
<evidence type="ECO:0000259" key="7">
    <source>
        <dbReference type="Pfam" id="PF00520"/>
    </source>
</evidence>
<feature type="transmembrane region" description="Helical" evidence="6">
    <location>
        <begin position="20"/>
        <end position="43"/>
    </location>
</feature>
<dbReference type="STRING" id="658196.A0A397TPI7"/>
<dbReference type="OrthoDB" id="2352140at2759"/>
<accession>A0A397TPI7</accession>
<dbReference type="GO" id="GO:0005216">
    <property type="term" value="F:monoatomic ion channel activity"/>
    <property type="evidence" value="ECO:0007669"/>
    <property type="project" value="InterPro"/>
</dbReference>
<feature type="transmembrane region" description="Helical" evidence="6">
    <location>
        <begin position="117"/>
        <end position="136"/>
    </location>
</feature>
<dbReference type="Gene3D" id="1.10.287.70">
    <property type="match status" value="1"/>
</dbReference>
<evidence type="ECO:0000256" key="2">
    <source>
        <dbReference type="ARBA" id="ARBA00022692"/>
    </source>
</evidence>
<evidence type="ECO:0000256" key="4">
    <source>
        <dbReference type="ARBA" id="ARBA00022989"/>
    </source>
</evidence>
<evidence type="ECO:0000313" key="9">
    <source>
        <dbReference type="Proteomes" id="UP000265703"/>
    </source>
</evidence>
<reference evidence="8 9" key="1">
    <citation type="submission" date="2018-06" db="EMBL/GenBank/DDBJ databases">
        <title>Comparative genomics reveals the genomic features of Rhizophagus irregularis, R. cerebriforme, R. diaphanum and Gigaspora rosea, and their symbiotic lifestyle signature.</title>
        <authorList>
            <person name="Morin E."/>
            <person name="San Clemente H."/>
            <person name="Chen E.C.H."/>
            <person name="De La Providencia I."/>
            <person name="Hainaut M."/>
            <person name="Kuo A."/>
            <person name="Kohler A."/>
            <person name="Murat C."/>
            <person name="Tang N."/>
            <person name="Roy S."/>
            <person name="Loubradou J."/>
            <person name="Henrissat B."/>
            <person name="Grigoriev I.V."/>
            <person name="Corradi N."/>
            <person name="Roux C."/>
            <person name="Martin F.M."/>
        </authorList>
    </citation>
    <scope>NUCLEOTIDE SEQUENCE [LARGE SCALE GENOMIC DNA]</scope>
    <source>
        <strain evidence="8 9">DAOM 227022</strain>
    </source>
</reference>
<dbReference type="InterPro" id="IPR024862">
    <property type="entry name" value="TRPV"/>
</dbReference>
<evidence type="ECO:0000256" key="5">
    <source>
        <dbReference type="ARBA" id="ARBA00023136"/>
    </source>
</evidence>
<name>A0A397TPI7_9GLOM</name>
<proteinExistence type="predicted"/>
<dbReference type="GO" id="GO:0005886">
    <property type="term" value="C:plasma membrane"/>
    <property type="evidence" value="ECO:0007669"/>
    <property type="project" value="TreeGrafter"/>
</dbReference>
<comment type="caution">
    <text evidence="8">The sequence shown here is derived from an EMBL/GenBank/DDBJ whole genome shotgun (WGS) entry which is preliminary data.</text>
</comment>
<feature type="domain" description="Ion transport" evidence="7">
    <location>
        <begin position="12"/>
        <end position="181"/>
    </location>
</feature>
<dbReference type="GO" id="GO:0098703">
    <property type="term" value="P:calcium ion import across plasma membrane"/>
    <property type="evidence" value="ECO:0007669"/>
    <property type="project" value="TreeGrafter"/>
</dbReference>
<gene>
    <name evidence="8" type="ORF">C1645_353170</name>
</gene>
<dbReference type="InterPro" id="IPR005821">
    <property type="entry name" value="Ion_trans_dom"/>
</dbReference>
<organism evidence="8 9">
    <name type="scientific">Glomus cerebriforme</name>
    <dbReference type="NCBI Taxonomy" id="658196"/>
    <lineage>
        <taxon>Eukaryota</taxon>
        <taxon>Fungi</taxon>
        <taxon>Fungi incertae sedis</taxon>
        <taxon>Mucoromycota</taxon>
        <taxon>Glomeromycotina</taxon>
        <taxon>Glomeromycetes</taxon>
        <taxon>Glomerales</taxon>
        <taxon>Glomeraceae</taxon>
        <taxon>Glomus</taxon>
    </lineage>
</organism>
<feature type="transmembrane region" description="Helical" evidence="6">
    <location>
        <begin position="148"/>
        <end position="170"/>
    </location>
</feature>
<evidence type="ECO:0000256" key="3">
    <source>
        <dbReference type="ARBA" id="ARBA00022737"/>
    </source>
</evidence>
<keyword evidence="2 6" id="KW-0812">Transmembrane</keyword>
<evidence type="ECO:0000256" key="6">
    <source>
        <dbReference type="SAM" id="Phobius"/>
    </source>
</evidence>
<keyword evidence="3" id="KW-0677">Repeat</keyword>
<sequence length="295" mass="34573">MYWLINGKPPLWIIGFSNLLLYFKFLLFFRVFEPFGVYFVLILGVAKNIYIFLVILTFIIFGFAHAFFIILRPTNDDKENDPFNLATKYNSINPDGTINPTPTLIQLPNSNTNMFDWFPTSILAMYLILTGDSGSLSSWTYRETPTMTLLLVVFTFFTTIYLMNLFIGLLSKAIEDYDKHEEFLLQKAKVIMEIELFYIFPCQRKNKDYFPDWIYYDVPANEVRRLINAIDNNQTEFDIHTPIISEKLRKLVNIPEPVNGKESNEELKQQIKNMQELLNKFIKNSNGSKNDKIKE</sequence>
<feature type="transmembrane region" description="Helical" evidence="6">
    <location>
        <begin position="50"/>
        <end position="71"/>
    </location>
</feature>
<keyword evidence="5 6" id="KW-0472">Membrane</keyword>
<dbReference type="PANTHER" id="PTHR10582">
    <property type="entry name" value="TRANSIENT RECEPTOR POTENTIAL ION CHANNEL PROTEIN"/>
    <property type="match status" value="1"/>
</dbReference>
<dbReference type="PANTHER" id="PTHR10582:SF2">
    <property type="entry name" value="INACTIVE"/>
    <property type="match status" value="1"/>
</dbReference>
<evidence type="ECO:0000256" key="1">
    <source>
        <dbReference type="ARBA" id="ARBA00004141"/>
    </source>
</evidence>
<evidence type="ECO:0000313" key="8">
    <source>
        <dbReference type="EMBL" id="RIA96774.1"/>
    </source>
</evidence>
<dbReference type="AlphaFoldDB" id="A0A397TPI7"/>
<comment type="subcellular location">
    <subcellularLocation>
        <location evidence="1">Membrane</location>
        <topology evidence="1">Multi-pass membrane protein</topology>
    </subcellularLocation>
</comment>
<protein>
    <recommendedName>
        <fullName evidence="7">Ion transport domain-containing protein</fullName>
    </recommendedName>
</protein>
<dbReference type="Pfam" id="PF00520">
    <property type="entry name" value="Ion_trans"/>
    <property type="match status" value="1"/>
</dbReference>
<keyword evidence="9" id="KW-1185">Reference proteome</keyword>